<keyword evidence="1" id="KW-0328">Glycosyltransferase</keyword>
<accession>A0ABV4YCE5</accession>
<dbReference type="RefSeq" id="WP_413257992.1">
    <property type="nucleotide sequence ID" value="NZ_JBHFNS010000058.1"/>
</dbReference>
<protein>
    <submittedName>
        <fullName evidence="1">Glycosyltransferase family 4 protein</fullName>
        <ecNumber evidence="1">2.4.-.-</ecNumber>
    </submittedName>
</protein>
<dbReference type="Pfam" id="PF13692">
    <property type="entry name" value="Glyco_trans_1_4"/>
    <property type="match status" value="1"/>
</dbReference>
<proteinExistence type="predicted"/>
<keyword evidence="2" id="KW-1185">Reference proteome</keyword>
<dbReference type="GO" id="GO:0016757">
    <property type="term" value="F:glycosyltransferase activity"/>
    <property type="evidence" value="ECO:0007669"/>
    <property type="project" value="UniProtKB-KW"/>
</dbReference>
<comment type="caution">
    <text evidence="1">The sequence shown here is derived from an EMBL/GenBank/DDBJ whole genome shotgun (WGS) entry which is preliminary data.</text>
</comment>
<dbReference type="PANTHER" id="PTHR12526">
    <property type="entry name" value="GLYCOSYLTRANSFERASE"/>
    <property type="match status" value="1"/>
</dbReference>
<name>A0ABV4YCE5_9CYAN</name>
<dbReference type="Gene3D" id="3.40.50.2000">
    <property type="entry name" value="Glycogen Phosphorylase B"/>
    <property type="match status" value="1"/>
</dbReference>
<reference evidence="1 2" key="1">
    <citation type="submission" date="2024-09" db="EMBL/GenBank/DDBJ databases">
        <title>Floridaenema gen nov. (Aerosakkonemataceae, Aerosakkonematales ord. nov., Cyanobacteria) from benthic tropical and subtropical fresh waters, with the description of four new species.</title>
        <authorList>
            <person name="Moretto J.A."/>
            <person name="Berthold D.E."/>
            <person name="Lefler F.W."/>
            <person name="Huang I.-S."/>
            <person name="Laughinghouse H. IV."/>
        </authorList>
    </citation>
    <scope>NUCLEOTIDE SEQUENCE [LARGE SCALE GENOMIC DNA]</scope>
    <source>
        <strain evidence="1 2">BLCC-F154</strain>
    </source>
</reference>
<dbReference type="CDD" id="cd03801">
    <property type="entry name" value="GT4_PimA-like"/>
    <property type="match status" value="1"/>
</dbReference>
<evidence type="ECO:0000313" key="1">
    <source>
        <dbReference type="EMBL" id="MFB2936497.1"/>
    </source>
</evidence>
<dbReference type="EC" id="2.4.-.-" evidence="1"/>
<evidence type="ECO:0000313" key="2">
    <source>
        <dbReference type="Proteomes" id="UP001576776"/>
    </source>
</evidence>
<sequence>MKQDMKSHGNPIKVFYAGSLPKFGSVGTHPQFGHLASPPSGYEFVNSGVLRSGNLPHLAASSLKFFGYALTKGAKPDDIINFIKTRGLRTQLQVPLDVQLAFLPTWPYIVNQLPWVVEIEDATTLFAPLMAVGGTRTIEDFDDCPLYKTVKALMESDDCRGIISHVKSTADGIPVLFKNEALKKKVTHIPLGVKLPDLIVPSHQKDDETINILFTNSWHQGTDNFYLRGGLDLLEAFSILCKKYSNIRLIIRSRIPSDLNEYYNNLIIDNWRIKVIDQFIPNSCMQKILADTSIYVLPSARLHVVAILQAMANAIPVIVSDGWGIQEYVEDGWNGIVVKGRYGKSSWMDEQKGIIRENHQSLFSGDPAVVNNLVEAFSRLIENPDLRKQLGQNARKDVELKFSLTNWNDGLKKAFDRAMTRA</sequence>
<keyword evidence="1" id="KW-0808">Transferase</keyword>
<organism evidence="1 2">
    <name type="scientific">Floridaenema fluviatile BLCC-F154</name>
    <dbReference type="NCBI Taxonomy" id="3153640"/>
    <lineage>
        <taxon>Bacteria</taxon>
        <taxon>Bacillati</taxon>
        <taxon>Cyanobacteriota</taxon>
        <taxon>Cyanophyceae</taxon>
        <taxon>Oscillatoriophycideae</taxon>
        <taxon>Aerosakkonematales</taxon>
        <taxon>Aerosakkonemataceae</taxon>
        <taxon>Floridanema</taxon>
        <taxon>Floridanema fluviatile</taxon>
    </lineage>
</organism>
<gene>
    <name evidence="1" type="ORF">ACE1B6_14700</name>
</gene>
<dbReference type="Proteomes" id="UP001576776">
    <property type="component" value="Unassembled WGS sequence"/>
</dbReference>
<dbReference type="SUPFAM" id="SSF53756">
    <property type="entry name" value="UDP-Glycosyltransferase/glycogen phosphorylase"/>
    <property type="match status" value="1"/>
</dbReference>
<dbReference type="EMBL" id="JBHFNS010000058">
    <property type="protein sequence ID" value="MFB2936497.1"/>
    <property type="molecule type" value="Genomic_DNA"/>
</dbReference>